<sequence length="152" mass="15629">MHRAGRSGGCDATLSHSQGRADWGVGAPSPVTLKAGSMGRLWHHPLSRTEQGQSGGWGTAPCHSEQGPSGGCGVATLTLRAGPMGRLWLYPVTHRARPVGGGGWGTAPCHTQSRADQGVWALPPVTLIPVPGGLTAPLIPVPGGILPFYYIG</sequence>
<name>A0A7J7Z4F6_MYOMY</name>
<comment type="caution">
    <text evidence="2">The sequence shown here is derived from an EMBL/GenBank/DDBJ whole genome shotgun (WGS) entry which is preliminary data.</text>
</comment>
<evidence type="ECO:0000256" key="1">
    <source>
        <dbReference type="SAM" id="MobiDB-lite"/>
    </source>
</evidence>
<keyword evidence="3" id="KW-1185">Reference proteome</keyword>
<organism evidence="2 3">
    <name type="scientific">Myotis myotis</name>
    <name type="common">Greater mouse-eared bat</name>
    <name type="synonym">Vespertilio myotis</name>
    <dbReference type="NCBI Taxonomy" id="51298"/>
    <lineage>
        <taxon>Eukaryota</taxon>
        <taxon>Metazoa</taxon>
        <taxon>Chordata</taxon>
        <taxon>Craniata</taxon>
        <taxon>Vertebrata</taxon>
        <taxon>Euteleostomi</taxon>
        <taxon>Mammalia</taxon>
        <taxon>Eutheria</taxon>
        <taxon>Laurasiatheria</taxon>
        <taxon>Chiroptera</taxon>
        <taxon>Yangochiroptera</taxon>
        <taxon>Vespertilionidae</taxon>
        <taxon>Myotis</taxon>
    </lineage>
</organism>
<evidence type="ECO:0000313" key="3">
    <source>
        <dbReference type="Proteomes" id="UP000527355"/>
    </source>
</evidence>
<proteinExistence type="predicted"/>
<dbReference type="Proteomes" id="UP000527355">
    <property type="component" value="Unassembled WGS sequence"/>
</dbReference>
<dbReference type="AlphaFoldDB" id="A0A7J7Z4F6"/>
<feature type="region of interest" description="Disordered" evidence="1">
    <location>
        <begin position="1"/>
        <end position="28"/>
    </location>
</feature>
<reference evidence="2 3" key="1">
    <citation type="journal article" date="2020" name="Nature">
        <title>Six reference-quality genomes reveal evolution of bat adaptations.</title>
        <authorList>
            <person name="Jebb D."/>
            <person name="Huang Z."/>
            <person name="Pippel M."/>
            <person name="Hughes G.M."/>
            <person name="Lavrichenko K."/>
            <person name="Devanna P."/>
            <person name="Winkler S."/>
            <person name="Jermiin L.S."/>
            <person name="Skirmuntt E.C."/>
            <person name="Katzourakis A."/>
            <person name="Burkitt-Gray L."/>
            <person name="Ray D.A."/>
            <person name="Sullivan K.A.M."/>
            <person name="Roscito J.G."/>
            <person name="Kirilenko B.M."/>
            <person name="Davalos L.M."/>
            <person name="Corthals A.P."/>
            <person name="Power M.L."/>
            <person name="Jones G."/>
            <person name="Ransome R.D."/>
            <person name="Dechmann D.K.N."/>
            <person name="Locatelli A.G."/>
            <person name="Puechmaille S.J."/>
            <person name="Fedrigo O."/>
            <person name="Jarvis E.D."/>
            <person name="Hiller M."/>
            <person name="Vernes S.C."/>
            <person name="Myers E.W."/>
            <person name="Teeling E.C."/>
        </authorList>
    </citation>
    <scope>NUCLEOTIDE SEQUENCE [LARGE SCALE GENOMIC DNA]</scope>
    <source>
        <strain evidence="2">MMyoMyo1</strain>
        <tissue evidence="2">Flight muscle</tissue>
    </source>
</reference>
<gene>
    <name evidence="2" type="ORF">mMyoMyo1_010450</name>
</gene>
<accession>A0A7J7Z4F6</accession>
<dbReference type="EMBL" id="JABWUV010000003">
    <property type="protein sequence ID" value="KAF6369044.1"/>
    <property type="molecule type" value="Genomic_DNA"/>
</dbReference>
<protein>
    <submittedName>
        <fullName evidence="2">Uncharacterized protein</fullName>
    </submittedName>
</protein>
<evidence type="ECO:0000313" key="2">
    <source>
        <dbReference type="EMBL" id="KAF6369044.1"/>
    </source>
</evidence>